<evidence type="ECO:0000313" key="4">
    <source>
        <dbReference type="EMBL" id="MCS3903989.1"/>
    </source>
</evidence>
<dbReference type="Proteomes" id="UP001204445">
    <property type="component" value="Unassembled WGS sequence"/>
</dbReference>
<dbReference type="InterPro" id="IPR021834">
    <property type="entry name" value="DUF3426"/>
</dbReference>
<comment type="caution">
    <text evidence="4">The sequence shown here is derived from an EMBL/GenBank/DDBJ whole genome shotgun (WGS) entry which is preliminary data.</text>
</comment>
<keyword evidence="2" id="KW-0472">Membrane</keyword>
<keyword evidence="2" id="KW-1133">Transmembrane helix</keyword>
<evidence type="ECO:0000313" key="5">
    <source>
        <dbReference type="Proteomes" id="UP001204445"/>
    </source>
</evidence>
<evidence type="ECO:0000256" key="2">
    <source>
        <dbReference type="SAM" id="Phobius"/>
    </source>
</evidence>
<gene>
    <name evidence="4" type="ORF">J2T55_002021</name>
</gene>
<evidence type="ECO:0000259" key="3">
    <source>
        <dbReference type="Pfam" id="PF13717"/>
    </source>
</evidence>
<dbReference type="InterPro" id="IPR011723">
    <property type="entry name" value="Znf/thioredoxin_put"/>
</dbReference>
<dbReference type="Pfam" id="PF13717">
    <property type="entry name" value="Zn_ribbon_4"/>
    <property type="match status" value="1"/>
</dbReference>
<sequence length="264" mass="29426">MYTRCPTCQTQFRVRATQLSAAAGRVRCGACGEAFDAVSRLTDTPQPAPLRSEEAAGVTAQAAGEPLRGDAARAQDSDPGRPAADFDNQTPLREVQPDWLEEEVTHRPRHRGRWLVIAVLLVAVALAQAAWFYRDMLYERFPQLLPWAQELCARIDCQVYRQRLLSEFELLNRDVRVHPVYQDALLVNATIAHHAGRRQPYPRLQLALFDTEGQPLAYREFAPEDYLDSSLPVSTGMPSNTPVHLVLELSGPAAGAVSFEFGFL</sequence>
<proteinExistence type="predicted"/>
<feature type="domain" description="Zinc finger/thioredoxin putative" evidence="3">
    <location>
        <begin position="1"/>
        <end position="35"/>
    </location>
</feature>
<protein>
    <submittedName>
        <fullName evidence="4">Zn finger-like uncharacterized protein</fullName>
    </submittedName>
</protein>
<dbReference type="Pfam" id="PF11906">
    <property type="entry name" value="DUF3426"/>
    <property type="match status" value="1"/>
</dbReference>
<reference evidence="4" key="1">
    <citation type="submission" date="2022-08" db="EMBL/GenBank/DDBJ databases">
        <title>Genomic Encyclopedia of Type Strains, Phase III (KMG-III): the genomes of soil and plant-associated and newly described type strains.</title>
        <authorList>
            <person name="Whitman W."/>
        </authorList>
    </citation>
    <scope>NUCLEOTIDE SEQUENCE</scope>
    <source>
        <strain evidence="4">HMT 1</strain>
    </source>
</reference>
<dbReference type="NCBIfam" id="TIGR02098">
    <property type="entry name" value="MJ0042_CXXC"/>
    <property type="match status" value="1"/>
</dbReference>
<organism evidence="4 5">
    <name type="scientific">Methylohalomonas lacus</name>
    <dbReference type="NCBI Taxonomy" id="398773"/>
    <lineage>
        <taxon>Bacteria</taxon>
        <taxon>Pseudomonadati</taxon>
        <taxon>Pseudomonadota</taxon>
        <taxon>Gammaproteobacteria</taxon>
        <taxon>Methylohalomonadales</taxon>
        <taxon>Methylohalomonadaceae</taxon>
        <taxon>Methylohalomonas</taxon>
    </lineage>
</organism>
<keyword evidence="2" id="KW-0812">Transmembrane</keyword>
<name>A0AAE3HMS2_9GAMM</name>
<dbReference type="RefSeq" id="WP_259055995.1">
    <property type="nucleotide sequence ID" value="NZ_JANUCT010000014.1"/>
</dbReference>
<feature type="region of interest" description="Disordered" evidence="1">
    <location>
        <begin position="43"/>
        <end position="88"/>
    </location>
</feature>
<evidence type="ECO:0000256" key="1">
    <source>
        <dbReference type="SAM" id="MobiDB-lite"/>
    </source>
</evidence>
<accession>A0AAE3HMS2</accession>
<feature type="transmembrane region" description="Helical" evidence="2">
    <location>
        <begin position="114"/>
        <end position="133"/>
    </location>
</feature>
<dbReference type="EMBL" id="JANUCT010000014">
    <property type="protein sequence ID" value="MCS3903989.1"/>
    <property type="molecule type" value="Genomic_DNA"/>
</dbReference>
<keyword evidence="5" id="KW-1185">Reference proteome</keyword>
<feature type="compositionally biased region" description="Basic and acidic residues" evidence="1">
    <location>
        <begin position="67"/>
        <end position="79"/>
    </location>
</feature>
<dbReference type="AlphaFoldDB" id="A0AAE3HMS2"/>